<evidence type="ECO:0000256" key="1">
    <source>
        <dbReference type="ARBA" id="ARBA00010651"/>
    </source>
</evidence>
<evidence type="ECO:0000259" key="3">
    <source>
        <dbReference type="Pfam" id="PF10399"/>
    </source>
</evidence>
<dbReference type="EMBL" id="CP019343">
    <property type="protein sequence ID" value="ARN73138.1"/>
    <property type="molecule type" value="Genomic_DNA"/>
</dbReference>
<dbReference type="STRING" id="716816.BST96_02865"/>
<dbReference type="Gene3D" id="1.20.5.510">
    <property type="entry name" value="Single helix bin"/>
    <property type="match status" value="1"/>
</dbReference>
<dbReference type="Pfam" id="PF10399">
    <property type="entry name" value="UCR_Fe-S_N"/>
    <property type="match status" value="1"/>
</dbReference>
<dbReference type="KEGG" id="osg:BST96_02865"/>
<dbReference type="GO" id="GO:0008121">
    <property type="term" value="F:quinol-cytochrome-c reductase activity"/>
    <property type="evidence" value="ECO:0007669"/>
    <property type="project" value="InterPro"/>
</dbReference>
<organism evidence="4 5">
    <name type="scientific">Oceanicoccus sagamiensis</name>
    <dbReference type="NCBI Taxonomy" id="716816"/>
    <lineage>
        <taxon>Bacteria</taxon>
        <taxon>Pseudomonadati</taxon>
        <taxon>Pseudomonadota</taxon>
        <taxon>Gammaproteobacteria</taxon>
        <taxon>Cellvibrionales</taxon>
        <taxon>Spongiibacteraceae</taxon>
        <taxon>Oceanicoccus</taxon>
    </lineage>
</organism>
<dbReference type="PROSITE" id="PS51318">
    <property type="entry name" value="TAT"/>
    <property type="match status" value="1"/>
</dbReference>
<proteinExistence type="inferred from homology"/>
<keyword evidence="5" id="KW-1185">Reference proteome</keyword>
<gene>
    <name evidence="4" type="ORF">BST96_02865</name>
</gene>
<evidence type="ECO:0000313" key="5">
    <source>
        <dbReference type="Proteomes" id="UP000193450"/>
    </source>
</evidence>
<sequence length="71" mass="7457">METIMKTTRRDFLSYSATTTAVVGSGLALNTNANNTAAHPNQLELDRLSALPFASAAMPAQFSIAADISAK</sequence>
<reference evidence="4 5" key="1">
    <citation type="submission" date="2016-11" db="EMBL/GenBank/DDBJ databases">
        <title>Trade-off between light-utilization and light-protection in marine flavobacteria.</title>
        <authorList>
            <person name="Kumagai Y."/>
        </authorList>
    </citation>
    <scope>NUCLEOTIDE SEQUENCE [LARGE SCALE GENOMIC DNA]</scope>
    <source>
        <strain evidence="4 5">NBRC 107125</strain>
    </source>
</reference>
<dbReference type="AlphaFoldDB" id="A0A1X9N4S4"/>
<dbReference type="NCBIfam" id="TIGR01409">
    <property type="entry name" value="TAT_signal_seq"/>
    <property type="match status" value="1"/>
</dbReference>
<name>A0A1X9N4S4_9GAMM</name>
<dbReference type="InterPro" id="IPR019470">
    <property type="entry name" value="Ubiq_cytC_Rdtase_Fe-S_su_TAT"/>
</dbReference>
<keyword evidence="2" id="KW-0732">Signal</keyword>
<dbReference type="InterPro" id="IPR019546">
    <property type="entry name" value="TAT_signal_bac_arc"/>
</dbReference>
<dbReference type="Proteomes" id="UP000193450">
    <property type="component" value="Chromosome"/>
</dbReference>
<accession>A0A1X9N4S4</accession>
<dbReference type="InterPro" id="IPR006311">
    <property type="entry name" value="TAT_signal"/>
</dbReference>
<evidence type="ECO:0000313" key="4">
    <source>
        <dbReference type="EMBL" id="ARN73138.1"/>
    </source>
</evidence>
<protein>
    <recommendedName>
        <fullName evidence="3">Ubiquitinol-cytochrome C reductase Fe-S subunit TAT signal domain-containing protein</fullName>
    </recommendedName>
</protein>
<evidence type="ECO:0000256" key="2">
    <source>
        <dbReference type="ARBA" id="ARBA00022729"/>
    </source>
</evidence>
<comment type="similarity">
    <text evidence="1">Belongs to the Rieske iron-sulfur protein family.</text>
</comment>
<feature type="domain" description="Ubiquitinol-cytochrome C reductase Fe-S subunit TAT signal" evidence="3">
    <location>
        <begin position="6"/>
        <end position="29"/>
    </location>
</feature>